<dbReference type="InterPro" id="IPR003594">
    <property type="entry name" value="HATPase_dom"/>
</dbReference>
<dbReference type="Gene3D" id="3.30.565.10">
    <property type="entry name" value="Histidine kinase-like ATPase, C-terminal domain"/>
    <property type="match status" value="1"/>
</dbReference>
<comment type="subcellular location">
    <subcellularLocation>
        <location evidence="2">Membrane</location>
    </subcellularLocation>
</comment>
<reference evidence="15" key="1">
    <citation type="submission" date="2016-10" db="EMBL/GenBank/DDBJ databases">
        <authorList>
            <person name="Varghese N."/>
            <person name="Submissions S."/>
        </authorList>
    </citation>
    <scope>NUCLEOTIDE SEQUENCE [LARGE SCALE GENOMIC DNA]</scope>
    <source>
        <strain evidence="15">DSM 28453</strain>
    </source>
</reference>
<keyword evidence="8 11" id="KW-1133">Transmembrane helix</keyword>
<evidence type="ECO:0000256" key="6">
    <source>
        <dbReference type="ARBA" id="ARBA00022692"/>
    </source>
</evidence>
<evidence type="ECO:0000313" key="14">
    <source>
        <dbReference type="EMBL" id="SFK75667.1"/>
    </source>
</evidence>
<dbReference type="GO" id="GO:0005886">
    <property type="term" value="C:plasma membrane"/>
    <property type="evidence" value="ECO:0007669"/>
    <property type="project" value="TreeGrafter"/>
</dbReference>
<dbReference type="PROSITE" id="PS50885">
    <property type="entry name" value="HAMP"/>
    <property type="match status" value="1"/>
</dbReference>
<dbReference type="Pfam" id="PF00512">
    <property type="entry name" value="HisKA"/>
    <property type="match status" value="1"/>
</dbReference>
<keyword evidence="9" id="KW-0902">Two-component regulatory system</keyword>
<feature type="transmembrane region" description="Helical" evidence="11">
    <location>
        <begin position="21"/>
        <end position="40"/>
    </location>
</feature>
<dbReference type="InterPro" id="IPR050428">
    <property type="entry name" value="TCS_sensor_his_kinase"/>
</dbReference>
<feature type="domain" description="Histidine kinase" evidence="12">
    <location>
        <begin position="230"/>
        <end position="443"/>
    </location>
</feature>
<evidence type="ECO:0000256" key="1">
    <source>
        <dbReference type="ARBA" id="ARBA00000085"/>
    </source>
</evidence>
<dbReference type="InterPro" id="IPR003660">
    <property type="entry name" value="HAMP_dom"/>
</dbReference>
<dbReference type="SUPFAM" id="SSF47384">
    <property type="entry name" value="Homodimeric domain of signal transducing histidine kinase"/>
    <property type="match status" value="1"/>
</dbReference>
<name>A0A1I4C5K4_9RHOB</name>
<dbReference type="SUPFAM" id="SSF55874">
    <property type="entry name" value="ATPase domain of HSP90 chaperone/DNA topoisomerase II/histidine kinase"/>
    <property type="match status" value="1"/>
</dbReference>
<dbReference type="SMART" id="SM00388">
    <property type="entry name" value="HisKA"/>
    <property type="match status" value="1"/>
</dbReference>
<keyword evidence="7 14" id="KW-0418">Kinase</keyword>
<evidence type="ECO:0000256" key="8">
    <source>
        <dbReference type="ARBA" id="ARBA00022989"/>
    </source>
</evidence>
<evidence type="ECO:0000256" key="3">
    <source>
        <dbReference type="ARBA" id="ARBA00012438"/>
    </source>
</evidence>
<dbReference type="EC" id="2.7.13.3" evidence="3"/>
<dbReference type="GO" id="GO:0000155">
    <property type="term" value="F:phosphorelay sensor kinase activity"/>
    <property type="evidence" value="ECO:0007669"/>
    <property type="project" value="InterPro"/>
</dbReference>
<dbReference type="SMART" id="SM00387">
    <property type="entry name" value="HATPase_c"/>
    <property type="match status" value="1"/>
</dbReference>
<dbReference type="InterPro" id="IPR036097">
    <property type="entry name" value="HisK_dim/P_sf"/>
</dbReference>
<evidence type="ECO:0000256" key="2">
    <source>
        <dbReference type="ARBA" id="ARBA00004370"/>
    </source>
</evidence>
<keyword evidence="10 11" id="KW-0472">Membrane</keyword>
<dbReference type="InterPro" id="IPR036890">
    <property type="entry name" value="HATPase_C_sf"/>
</dbReference>
<gene>
    <name evidence="14" type="ORF">SAMN04488036_10237</name>
</gene>
<dbReference type="STRING" id="1280847.SAMN04488036_10237"/>
<dbReference type="OrthoDB" id="9815202at2"/>
<dbReference type="SMART" id="SM00304">
    <property type="entry name" value="HAMP"/>
    <property type="match status" value="1"/>
</dbReference>
<keyword evidence="4" id="KW-0597">Phosphoprotein</keyword>
<dbReference type="RefSeq" id="WP_093321484.1">
    <property type="nucleotide sequence ID" value="NZ_FOSZ01000002.1"/>
</dbReference>
<dbReference type="CDD" id="cd00082">
    <property type="entry name" value="HisKA"/>
    <property type="match status" value="1"/>
</dbReference>
<keyword evidence="5" id="KW-0808">Transferase</keyword>
<dbReference type="InterPro" id="IPR003661">
    <property type="entry name" value="HisK_dim/P_dom"/>
</dbReference>
<dbReference type="EMBL" id="FOSZ01000002">
    <property type="protein sequence ID" value="SFK75667.1"/>
    <property type="molecule type" value="Genomic_DNA"/>
</dbReference>
<evidence type="ECO:0000256" key="5">
    <source>
        <dbReference type="ARBA" id="ARBA00022679"/>
    </source>
</evidence>
<evidence type="ECO:0000313" key="15">
    <source>
        <dbReference type="Proteomes" id="UP000198851"/>
    </source>
</evidence>
<evidence type="ECO:0000256" key="4">
    <source>
        <dbReference type="ARBA" id="ARBA00022553"/>
    </source>
</evidence>
<dbReference type="PRINTS" id="PR00344">
    <property type="entry name" value="BCTRLSENSOR"/>
</dbReference>
<keyword evidence="15" id="KW-1185">Reference proteome</keyword>
<dbReference type="PANTHER" id="PTHR45436:SF8">
    <property type="entry name" value="HISTIDINE KINASE"/>
    <property type="match status" value="1"/>
</dbReference>
<sequence>MSSNLFKRILRQSALRQALSLIAVFAVTSLIIWSATYWSVRSEINRLVDARLSTQMQAVVTALANDDPLPVAGFGQSIAVISGDRVVRGSLPFALSSVTLEDGFFRYDTNSYRVSDVRYLVQSVDDGQVIVLEDVERQDEVFEVMQNGLQGALIISLIAALITSLLIARRNQVRLDAIGDGLAKVAHGELSTRIDLPKGNDDLSLLALRIDATTARLEQSIDQIRVQSSNIAHDLRTPLARLRALIESRYIALETKKDPVKLEDLEAALAQIDRIVGTFDALLRIARIDSGARKSRFRKFDLGEVAKATEDTFGPVIEDAGQKLQVSIDAPAQVSGDFELLVQLVANLLQNALRYGSADQTISLKVHGRLLQVTDQGPGIPFAEHDKVLEPLYQLENARQGEGFGLGLSLVRSISQLHNAQLSLSDGPNGQGLSVALRFPRLTDL</sequence>
<dbReference type="PROSITE" id="PS50109">
    <property type="entry name" value="HIS_KIN"/>
    <property type="match status" value="1"/>
</dbReference>
<dbReference type="Proteomes" id="UP000198851">
    <property type="component" value="Unassembled WGS sequence"/>
</dbReference>
<dbReference type="Gene3D" id="1.10.287.130">
    <property type="match status" value="1"/>
</dbReference>
<protein>
    <recommendedName>
        <fullName evidence="3">histidine kinase</fullName>
        <ecNumber evidence="3">2.7.13.3</ecNumber>
    </recommendedName>
</protein>
<evidence type="ECO:0000256" key="9">
    <source>
        <dbReference type="ARBA" id="ARBA00023012"/>
    </source>
</evidence>
<dbReference type="AlphaFoldDB" id="A0A1I4C5K4"/>
<evidence type="ECO:0000256" key="7">
    <source>
        <dbReference type="ARBA" id="ARBA00022777"/>
    </source>
</evidence>
<evidence type="ECO:0000256" key="10">
    <source>
        <dbReference type="ARBA" id="ARBA00023136"/>
    </source>
</evidence>
<dbReference type="Pfam" id="PF02518">
    <property type="entry name" value="HATPase_c"/>
    <property type="match status" value="1"/>
</dbReference>
<comment type="catalytic activity">
    <reaction evidence="1">
        <text>ATP + protein L-histidine = ADP + protein N-phospho-L-histidine.</text>
        <dbReference type="EC" id="2.7.13.3"/>
    </reaction>
</comment>
<organism evidence="14 15">
    <name type="scientific">Shimia haliotis</name>
    <dbReference type="NCBI Taxonomy" id="1280847"/>
    <lineage>
        <taxon>Bacteria</taxon>
        <taxon>Pseudomonadati</taxon>
        <taxon>Pseudomonadota</taxon>
        <taxon>Alphaproteobacteria</taxon>
        <taxon>Rhodobacterales</taxon>
        <taxon>Roseobacteraceae</taxon>
    </lineage>
</organism>
<proteinExistence type="predicted"/>
<dbReference type="CDD" id="cd00075">
    <property type="entry name" value="HATPase"/>
    <property type="match status" value="1"/>
</dbReference>
<dbReference type="PANTHER" id="PTHR45436">
    <property type="entry name" value="SENSOR HISTIDINE KINASE YKOH"/>
    <property type="match status" value="1"/>
</dbReference>
<accession>A0A1I4C5K4</accession>
<dbReference type="Gene3D" id="6.10.340.10">
    <property type="match status" value="1"/>
</dbReference>
<dbReference type="InterPro" id="IPR004358">
    <property type="entry name" value="Sig_transdc_His_kin-like_C"/>
</dbReference>
<evidence type="ECO:0000259" key="12">
    <source>
        <dbReference type="PROSITE" id="PS50109"/>
    </source>
</evidence>
<keyword evidence="6 11" id="KW-0812">Transmembrane</keyword>
<evidence type="ECO:0000256" key="11">
    <source>
        <dbReference type="SAM" id="Phobius"/>
    </source>
</evidence>
<evidence type="ECO:0000259" key="13">
    <source>
        <dbReference type="PROSITE" id="PS50885"/>
    </source>
</evidence>
<dbReference type="InterPro" id="IPR005467">
    <property type="entry name" value="His_kinase_dom"/>
</dbReference>
<feature type="domain" description="HAMP" evidence="13">
    <location>
        <begin position="169"/>
        <end position="222"/>
    </location>
</feature>